<name>A0ACB9MTB2_9MYRT</name>
<protein>
    <submittedName>
        <fullName evidence="1">Uncharacterized protein</fullName>
    </submittedName>
</protein>
<reference evidence="2" key="1">
    <citation type="journal article" date="2023" name="Front. Plant Sci.">
        <title>Chromosomal-level genome assembly of Melastoma candidum provides insights into trichome evolution.</title>
        <authorList>
            <person name="Zhong Y."/>
            <person name="Wu W."/>
            <person name="Sun C."/>
            <person name="Zou P."/>
            <person name="Liu Y."/>
            <person name="Dai S."/>
            <person name="Zhou R."/>
        </authorList>
    </citation>
    <scope>NUCLEOTIDE SEQUENCE [LARGE SCALE GENOMIC DNA]</scope>
</reference>
<sequence>MFLSSPPPQSSSRRHTQPPAPPLVLPPPLPSVLPPLLLPRRSSSHLPTQLDRLVVKLKAFSMLENTAEALTATTHLIESNVPKQLRKFLSVSCDGEMLAVADSKLGNSIKEKVHVDCVHNDSLMALMRGVRSQLTELITGLAVLEW</sequence>
<comment type="caution">
    <text evidence="1">The sequence shown here is derived from an EMBL/GenBank/DDBJ whole genome shotgun (WGS) entry which is preliminary data.</text>
</comment>
<accession>A0ACB9MTB2</accession>
<dbReference type="EMBL" id="CM042888">
    <property type="protein sequence ID" value="KAI4325595.1"/>
    <property type="molecule type" value="Genomic_DNA"/>
</dbReference>
<keyword evidence="2" id="KW-1185">Reference proteome</keyword>
<dbReference type="Proteomes" id="UP001057402">
    <property type="component" value="Chromosome 9"/>
</dbReference>
<evidence type="ECO:0000313" key="2">
    <source>
        <dbReference type="Proteomes" id="UP001057402"/>
    </source>
</evidence>
<organism evidence="1 2">
    <name type="scientific">Melastoma candidum</name>
    <dbReference type="NCBI Taxonomy" id="119954"/>
    <lineage>
        <taxon>Eukaryota</taxon>
        <taxon>Viridiplantae</taxon>
        <taxon>Streptophyta</taxon>
        <taxon>Embryophyta</taxon>
        <taxon>Tracheophyta</taxon>
        <taxon>Spermatophyta</taxon>
        <taxon>Magnoliopsida</taxon>
        <taxon>eudicotyledons</taxon>
        <taxon>Gunneridae</taxon>
        <taxon>Pentapetalae</taxon>
        <taxon>rosids</taxon>
        <taxon>malvids</taxon>
        <taxon>Myrtales</taxon>
        <taxon>Melastomataceae</taxon>
        <taxon>Melastomatoideae</taxon>
        <taxon>Melastomateae</taxon>
        <taxon>Melastoma</taxon>
    </lineage>
</organism>
<evidence type="ECO:0000313" key="1">
    <source>
        <dbReference type="EMBL" id="KAI4325595.1"/>
    </source>
</evidence>
<gene>
    <name evidence="1" type="ORF">MLD38_030977</name>
</gene>
<proteinExistence type="predicted"/>